<keyword evidence="3" id="KW-1185">Reference proteome</keyword>
<feature type="domain" description="Dynein attachment factor N-terminal" evidence="1">
    <location>
        <begin position="9"/>
        <end position="69"/>
    </location>
</feature>
<accession>A0A9N9STX9</accession>
<dbReference type="GO" id="GO:0007368">
    <property type="term" value="P:determination of left/right symmetry"/>
    <property type="evidence" value="ECO:0007669"/>
    <property type="project" value="TreeGrafter"/>
</dbReference>
<reference evidence="2" key="1">
    <citation type="submission" date="2022-01" db="EMBL/GenBank/DDBJ databases">
        <authorList>
            <person name="King R."/>
        </authorList>
    </citation>
    <scope>NUCLEOTIDE SEQUENCE</scope>
</reference>
<protein>
    <recommendedName>
        <fullName evidence="1">Dynein attachment factor N-terminal domain-containing protein</fullName>
    </recommendedName>
</protein>
<dbReference type="Pfam" id="PF15867">
    <property type="entry name" value="Dynein_attach_N"/>
    <property type="match status" value="1"/>
</dbReference>
<dbReference type="Proteomes" id="UP001153709">
    <property type="component" value="Chromosome 2"/>
</dbReference>
<dbReference type="GO" id="GO:0036159">
    <property type="term" value="P:inner dynein arm assembly"/>
    <property type="evidence" value="ECO:0007669"/>
    <property type="project" value="TreeGrafter"/>
</dbReference>
<dbReference type="OrthoDB" id="447931at2759"/>
<dbReference type="InterPro" id="IPR042422">
    <property type="entry name" value="CC103"/>
</dbReference>
<proteinExistence type="predicted"/>
<evidence type="ECO:0000259" key="1">
    <source>
        <dbReference type="Pfam" id="PF15867"/>
    </source>
</evidence>
<gene>
    <name evidence="2" type="ORF">DIABBA_LOCUS3152</name>
</gene>
<dbReference type="InterPro" id="IPR031733">
    <property type="entry name" value="Dynein_attach_N"/>
</dbReference>
<dbReference type="PANTHER" id="PTHR28572:SF1">
    <property type="entry name" value="COILED-COIL DOMAIN-CONTAINING PROTEIN 103"/>
    <property type="match status" value="1"/>
</dbReference>
<organism evidence="2 3">
    <name type="scientific">Diabrotica balteata</name>
    <name type="common">Banded cucumber beetle</name>
    <dbReference type="NCBI Taxonomy" id="107213"/>
    <lineage>
        <taxon>Eukaryota</taxon>
        <taxon>Metazoa</taxon>
        <taxon>Ecdysozoa</taxon>
        <taxon>Arthropoda</taxon>
        <taxon>Hexapoda</taxon>
        <taxon>Insecta</taxon>
        <taxon>Pterygota</taxon>
        <taxon>Neoptera</taxon>
        <taxon>Endopterygota</taxon>
        <taxon>Coleoptera</taxon>
        <taxon>Polyphaga</taxon>
        <taxon>Cucujiformia</taxon>
        <taxon>Chrysomeloidea</taxon>
        <taxon>Chrysomelidae</taxon>
        <taxon>Galerucinae</taxon>
        <taxon>Diabroticina</taxon>
        <taxon>Diabroticites</taxon>
        <taxon>Diabrotica</taxon>
    </lineage>
</organism>
<evidence type="ECO:0000313" key="3">
    <source>
        <dbReference type="Proteomes" id="UP001153709"/>
    </source>
</evidence>
<dbReference type="PANTHER" id="PTHR28572">
    <property type="entry name" value="COILED-COIL DOMAIN-CONTAINING PROTEIN 103"/>
    <property type="match status" value="1"/>
</dbReference>
<dbReference type="EMBL" id="OU898277">
    <property type="protein sequence ID" value="CAG9829322.1"/>
    <property type="molecule type" value="Genomic_DNA"/>
</dbReference>
<dbReference type="GO" id="GO:0003351">
    <property type="term" value="P:epithelial cilium movement involved in extracellular fluid movement"/>
    <property type="evidence" value="ECO:0007669"/>
    <property type="project" value="TreeGrafter"/>
</dbReference>
<sequence>MMSSKQADIYRELQSSIKDDKMYWLKNDAKLRAVVTSKSYDEFKDYVAAAHLSPLTRKEMTEKKSVSWNKSMR</sequence>
<dbReference type="AlphaFoldDB" id="A0A9N9STX9"/>
<dbReference type="GO" id="GO:0005576">
    <property type="term" value="C:extracellular region"/>
    <property type="evidence" value="ECO:0007669"/>
    <property type="project" value="GOC"/>
</dbReference>
<name>A0A9N9STX9_DIABA</name>
<dbReference type="GO" id="GO:0036157">
    <property type="term" value="C:outer dynein arm"/>
    <property type="evidence" value="ECO:0007669"/>
    <property type="project" value="InterPro"/>
</dbReference>
<evidence type="ECO:0000313" key="2">
    <source>
        <dbReference type="EMBL" id="CAG9829322.1"/>
    </source>
</evidence>